<comment type="caution">
    <text evidence="1">The sequence shown here is derived from an EMBL/GenBank/DDBJ whole genome shotgun (WGS) entry which is preliminary data.</text>
</comment>
<evidence type="ECO:0000313" key="1">
    <source>
        <dbReference type="EMBL" id="KAL3535731.1"/>
    </source>
</evidence>
<dbReference type="Proteomes" id="UP001630127">
    <property type="component" value="Unassembled WGS sequence"/>
</dbReference>
<proteinExistence type="predicted"/>
<sequence length="129" mass="14388">MQCVIERKQGQDHIEVIANFLWQLWKGRNEKQFKGTIRDSPVISGLVVVEWGEFKEAAMGVTQKKKQRFVAANEALGWKPLEENQILINTDASIDVHRSKGGLGLVARNNSGKLMAVWAVALDQSGEIS</sequence>
<name>A0ABD3AXB8_9GENT</name>
<gene>
    <name evidence="1" type="ORF">ACH5RR_004192</name>
</gene>
<reference evidence="1 2" key="1">
    <citation type="submission" date="2024-11" db="EMBL/GenBank/DDBJ databases">
        <title>A near-complete genome assembly of Cinchona calisaya.</title>
        <authorList>
            <person name="Lian D.C."/>
            <person name="Zhao X.W."/>
            <person name="Wei L."/>
        </authorList>
    </citation>
    <scope>NUCLEOTIDE SEQUENCE [LARGE SCALE GENOMIC DNA]</scope>
    <source>
        <tissue evidence="1">Nenye</tissue>
    </source>
</reference>
<dbReference type="AlphaFoldDB" id="A0ABD3AXB8"/>
<dbReference type="EMBL" id="JBJUIK010000002">
    <property type="protein sequence ID" value="KAL3535731.1"/>
    <property type="molecule type" value="Genomic_DNA"/>
</dbReference>
<keyword evidence="2" id="KW-1185">Reference proteome</keyword>
<evidence type="ECO:0008006" key="3">
    <source>
        <dbReference type="Google" id="ProtNLM"/>
    </source>
</evidence>
<accession>A0ABD3AXB8</accession>
<organism evidence="1 2">
    <name type="scientific">Cinchona calisaya</name>
    <dbReference type="NCBI Taxonomy" id="153742"/>
    <lineage>
        <taxon>Eukaryota</taxon>
        <taxon>Viridiplantae</taxon>
        <taxon>Streptophyta</taxon>
        <taxon>Embryophyta</taxon>
        <taxon>Tracheophyta</taxon>
        <taxon>Spermatophyta</taxon>
        <taxon>Magnoliopsida</taxon>
        <taxon>eudicotyledons</taxon>
        <taxon>Gunneridae</taxon>
        <taxon>Pentapetalae</taxon>
        <taxon>asterids</taxon>
        <taxon>lamiids</taxon>
        <taxon>Gentianales</taxon>
        <taxon>Rubiaceae</taxon>
        <taxon>Cinchonoideae</taxon>
        <taxon>Cinchoneae</taxon>
        <taxon>Cinchona</taxon>
    </lineage>
</organism>
<evidence type="ECO:0000313" key="2">
    <source>
        <dbReference type="Proteomes" id="UP001630127"/>
    </source>
</evidence>
<protein>
    <recommendedName>
        <fullName evidence="3">RNase H type-1 domain-containing protein</fullName>
    </recommendedName>
</protein>